<organism evidence="4 5">
    <name type="scientific">Actinoplanes regularis</name>
    <dbReference type="NCBI Taxonomy" id="52697"/>
    <lineage>
        <taxon>Bacteria</taxon>
        <taxon>Bacillati</taxon>
        <taxon>Actinomycetota</taxon>
        <taxon>Actinomycetes</taxon>
        <taxon>Micromonosporales</taxon>
        <taxon>Micromonosporaceae</taxon>
        <taxon>Actinoplanes</taxon>
    </lineage>
</organism>
<dbReference type="PANTHER" id="PTHR35936">
    <property type="entry name" value="MEMBRANE-BOUND LYTIC MUREIN TRANSGLYCOSYLASE F"/>
    <property type="match status" value="1"/>
</dbReference>
<reference evidence="4 5" key="1">
    <citation type="submission" date="2017-06" db="EMBL/GenBank/DDBJ databases">
        <authorList>
            <person name="Kim H.J."/>
            <person name="Triplett B.A."/>
        </authorList>
    </citation>
    <scope>NUCLEOTIDE SEQUENCE [LARGE SCALE GENOMIC DNA]</scope>
    <source>
        <strain evidence="4 5">DSM 43151</strain>
    </source>
</reference>
<accession>A0A238X5U6</accession>
<evidence type="ECO:0000256" key="2">
    <source>
        <dbReference type="SAM" id="SignalP"/>
    </source>
</evidence>
<dbReference type="SUPFAM" id="SSF53850">
    <property type="entry name" value="Periplasmic binding protein-like II"/>
    <property type="match status" value="1"/>
</dbReference>
<dbReference type="CDD" id="cd01004">
    <property type="entry name" value="PBP2_MidA_like"/>
    <property type="match status" value="1"/>
</dbReference>
<gene>
    <name evidence="4" type="ORF">SAMN06264365_10313</name>
</gene>
<feature type="signal peptide" evidence="2">
    <location>
        <begin position="1"/>
        <end position="18"/>
    </location>
</feature>
<dbReference type="OrthoDB" id="4633994at2"/>
<name>A0A238X5U6_9ACTN</name>
<dbReference type="PROSITE" id="PS51257">
    <property type="entry name" value="PROKAR_LIPOPROTEIN"/>
    <property type="match status" value="1"/>
</dbReference>
<feature type="chain" id="PRO_5038990120" evidence="2">
    <location>
        <begin position="19"/>
        <end position="300"/>
    </location>
</feature>
<protein>
    <submittedName>
        <fullName evidence="4">Amino acid ABC transporter substrate-binding protein, PAAT family</fullName>
    </submittedName>
</protein>
<feature type="domain" description="Solute-binding protein family 3/N-terminal" evidence="3">
    <location>
        <begin position="59"/>
        <end position="288"/>
    </location>
</feature>
<dbReference type="EMBL" id="FZNR01000003">
    <property type="protein sequence ID" value="SNR53229.1"/>
    <property type="molecule type" value="Genomic_DNA"/>
</dbReference>
<dbReference type="InterPro" id="IPR001638">
    <property type="entry name" value="Solute-binding_3/MltF_N"/>
</dbReference>
<evidence type="ECO:0000313" key="5">
    <source>
        <dbReference type="Proteomes" id="UP000198415"/>
    </source>
</evidence>
<evidence type="ECO:0000259" key="3">
    <source>
        <dbReference type="SMART" id="SM00062"/>
    </source>
</evidence>
<dbReference type="AlphaFoldDB" id="A0A238X5U6"/>
<dbReference type="RefSeq" id="WP_089292686.1">
    <property type="nucleotide sequence ID" value="NZ_BOMU01000039.1"/>
</dbReference>
<evidence type="ECO:0000313" key="4">
    <source>
        <dbReference type="EMBL" id="SNR53229.1"/>
    </source>
</evidence>
<keyword evidence="1 2" id="KW-0732">Signal</keyword>
<dbReference type="Proteomes" id="UP000198415">
    <property type="component" value="Unassembled WGS sequence"/>
</dbReference>
<dbReference type="Gene3D" id="3.40.190.10">
    <property type="entry name" value="Periplasmic binding protein-like II"/>
    <property type="match status" value="2"/>
</dbReference>
<proteinExistence type="predicted"/>
<sequence length="300" mass="31919">MNGFRRVLALSGVLAVLAAGGCGKPAGGTADTGLDLTGAVTVDEGLRAQLPQSVRDRGAIRLLTDASYAPMEFFGVDGRTVIGFSPDLATALGRVLGIRVELVVGNFATSLEEMNKGTYDGVFSSMTDSAEREKKADFVDYFSAGVSILVQSGNPAHISKLTDLCGQPVAAEAGTYQEDMFLRAQKTCGDRPMAIESTKTNADALLRLRTGRAVGVLQDFPMASYLVKNSKTSMYFQFASTEQYEPGLFGIAVSKKNTGLRDALCGALNRLIKTGTYGELIKRWDLGDGAVTEATINAWD</sequence>
<evidence type="ECO:0000256" key="1">
    <source>
        <dbReference type="ARBA" id="ARBA00022729"/>
    </source>
</evidence>
<dbReference type="PANTHER" id="PTHR35936:SF17">
    <property type="entry name" value="ARGININE-BINDING EXTRACELLULAR PROTEIN ARTP"/>
    <property type="match status" value="1"/>
</dbReference>
<dbReference type="SMART" id="SM00062">
    <property type="entry name" value="PBPb"/>
    <property type="match status" value="1"/>
</dbReference>
<dbReference type="Pfam" id="PF00497">
    <property type="entry name" value="SBP_bac_3"/>
    <property type="match status" value="1"/>
</dbReference>
<keyword evidence="5" id="KW-1185">Reference proteome</keyword>